<dbReference type="Proteomes" id="UP000278756">
    <property type="component" value="Chromosome 2"/>
</dbReference>
<evidence type="ECO:0000256" key="1">
    <source>
        <dbReference type="ARBA" id="ARBA00004141"/>
    </source>
</evidence>
<keyword evidence="2 5" id="KW-0812">Transmembrane</keyword>
<feature type="transmembrane region" description="Helical" evidence="5">
    <location>
        <begin position="244"/>
        <end position="266"/>
    </location>
</feature>
<feature type="transmembrane region" description="Helical" evidence="5">
    <location>
        <begin position="199"/>
        <end position="215"/>
    </location>
</feature>
<evidence type="ECO:0000256" key="5">
    <source>
        <dbReference type="SAM" id="Phobius"/>
    </source>
</evidence>
<feature type="transmembrane region" description="Helical" evidence="5">
    <location>
        <begin position="371"/>
        <end position="392"/>
    </location>
</feature>
<feature type="transmembrane region" description="Helical" evidence="5">
    <location>
        <begin position="338"/>
        <end position="359"/>
    </location>
</feature>
<feature type="transmembrane region" description="Helical" evidence="5">
    <location>
        <begin position="399"/>
        <end position="423"/>
    </location>
</feature>
<gene>
    <name evidence="7" type="ORF">EM6_3126</name>
</gene>
<feature type="transmembrane region" description="Helical" evidence="5">
    <location>
        <begin position="17"/>
        <end position="35"/>
    </location>
</feature>
<feature type="transmembrane region" description="Helical" evidence="5">
    <location>
        <begin position="56"/>
        <end position="72"/>
    </location>
</feature>
<dbReference type="Pfam" id="PF04932">
    <property type="entry name" value="Wzy_C"/>
    <property type="match status" value="1"/>
</dbReference>
<keyword evidence="3 5" id="KW-1133">Transmembrane helix</keyword>
<proteinExistence type="predicted"/>
<evidence type="ECO:0000256" key="3">
    <source>
        <dbReference type="ARBA" id="ARBA00022989"/>
    </source>
</evidence>
<feature type="transmembrane region" description="Helical" evidence="5">
    <location>
        <begin position="222"/>
        <end position="238"/>
    </location>
</feature>
<dbReference type="InterPro" id="IPR007016">
    <property type="entry name" value="O-antigen_ligase-rel_domated"/>
</dbReference>
<evidence type="ECO:0000259" key="6">
    <source>
        <dbReference type="Pfam" id="PF04932"/>
    </source>
</evidence>
<dbReference type="PANTHER" id="PTHR37422:SF17">
    <property type="entry name" value="O-ANTIGEN LIGASE"/>
    <property type="match status" value="1"/>
</dbReference>
<dbReference type="InterPro" id="IPR051533">
    <property type="entry name" value="WaaL-like"/>
</dbReference>
<feature type="domain" description="O-antigen ligase-related" evidence="6">
    <location>
        <begin position="209"/>
        <end position="350"/>
    </location>
</feature>
<feature type="transmembrane region" description="Helical" evidence="5">
    <location>
        <begin position="134"/>
        <end position="154"/>
    </location>
</feature>
<dbReference type="RefSeq" id="WP_126424067.1">
    <property type="nucleotide sequence ID" value="NZ_AP018828.1"/>
</dbReference>
<sequence>MVGDILRGIREDWDGQWLSFGLAVFILFMFSQGWVSPIFGYSTEQSPMAGAIIRNIYYPVYLCALVLLALTWKSVLAGVIRTPLLVTLILLCAASYLWSIDPSATLRRFVAFAMTCLAGYVIAARFSWRKLIEVIAVTYLILIAGSFVMAIVFPDKGRMTELFVGAWRGVFAEKNNLGAVMDVGFLACLAAGIQVPKRRWLWFAAAGGAAFLVLMSTSKTSLLALILGAGMMAFVWLSRRGPLLGVFLIWVAVCVLLAVGSFVILMPDQLFHLLGKDATLTGRTNIWAGIDFVMHKQPVTGYGYGVVWSTEGEWTPLRWITEVAGFRAYHAHSCWYEVWLALGYVGLTVWALVFIETWLKAFYRTYRGDGGYFALPFITVYSLMSLTESIAIGWNDIRWCLIVLILVKLALPGDGPVIAAPVAPVRPRRGLYD</sequence>
<reference evidence="8" key="1">
    <citation type="journal article" date="2017" name="Biotechnol. Biofuels">
        <title>Evaluation of environmental bacterial communities as a factor affecting the growth of duckweed Lemna minor.</title>
        <authorList>
            <person name="Ishizawa H."/>
            <person name="Kuroda M."/>
            <person name="Morikawa M."/>
            <person name="Ike M."/>
        </authorList>
    </citation>
    <scope>NUCLEOTIDE SEQUENCE [LARGE SCALE GENOMIC DNA]</scope>
    <source>
        <strain evidence="8">M6</strain>
    </source>
</reference>
<evidence type="ECO:0000256" key="2">
    <source>
        <dbReference type="ARBA" id="ARBA00022692"/>
    </source>
</evidence>
<organism evidence="7 8">
    <name type="scientific">Asticcacaulis excentricus</name>
    <dbReference type="NCBI Taxonomy" id="78587"/>
    <lineage>
        <taxon>Bacteria</taxon>
        <taxon>Pseudomonadati</taxon>
        <taxon>Pseudomonadota</taxon>
        <taxon>Alphaproteobacteria</taxon>
        <taxon>Caulobacterales</taxon>
        <taxon>Caulobacteraceae</taxon>
        <taxon>Asticcacaulis</taxon>
    </lineage>
</organism>
<comment type="subcellular location">
    <subcellularLocation>
        <location evidence="1">Membrane</location>
        <topology evidence="1">Multi-pass membrane protein</topology>
    </subcellularLocation>
</comment>
<dbReference type="OrthoDB" id="4391260at2"/>
<keyword evidence="4 5" id="KW-0472">Membrane</keyword>
<feature type="transmembrane region" description="Helical" evidence="5">
    <location>
        <begin position="78"/>
        <end position="97"/>
    </location>
</feature>
<protein>
    <recommendedName>
        <fullName evidence="6">O-antigen ligase-related domain-containing protein</fullName>
    </recommendedName>
</protein>
<reference evidence="8" key="2">
    <citation type="journal article" date="2017" name="Plant Physiol. Biochem.">
        <title>Differential oxidative and antioxidative response of duckweed Lemna minor toward plant growth promoting/inhibiting bacteria.</title>
        <authorList>
            <person name="Ishizawa H."/>
            <person name="Kuroda M."/>
            <person name="Morikawa M."/>
            <person name="Ike M."/>
        </authorList>
    </citation>
    <scope>NUCLEOTIDE SEQUENCE [LARGE SCALE GENOMIC DNA]</scope>
    <source>
        <strain evidence="8">M6</strain>
    </source>
</reference>
<dbReference type="PANTHER" id="PTHR37422">
    <property type="entry name" value="TEICHURONIC ACID BIOSYNTHESIS PROTEIN TUAE"/>
    <property type="match status" value="1"/>
</dbReference>
<feature type="transmembrane region" description="Helical" evidence="5">
    <location>
        <begin position="175"/>
        <end position="193"/>
    </location>
</feature>
<dbReference type="AlphaFoldDB" id="A0A3G9G8W8"/>
<accession>A0A3G9G8W8</accession>
<evidence type="ECO:0000313" key="7">
    <source>
        <dbReference type="EMBL" id="BBF82485.1"/>
    </source>
</evidence>
<feature type="transmembrane region" description="Helical" evidence="5">
    <location>
        <begin position="109"/>
        <end position="128"/>
    </location>
</feature>
<dbReference type="GO" id="GO:0016020">
    <property type="term" value="C:membrane"/>
    <property type="evidence" value="ECO:0007669"/>
    <property type="project" value="UniProtKB-SubCell"/>
</dbReference>
<evidence type="ECO:0000313" key="8">
    <source>
        <dbReference type="Proteomes" id="UP000278756"/>
    </source>
</evidence>
<name>A0A3G9G8W8_9CAUL</name>
<evidence type="ECO:0000256" key="4">
    <source>
        <dbReference type="ARBA" id="ARBA00023136"/>
    </source>
</evidence>
<dbReference type="EMBL" id="AP018828">
    <property type="protein sequence ID" value="BBF82485.1"/>
    <property type="molecule type" value="Genomic_DNA"/>
</dbReference>